<dbReference type="RefSeq" id="WP_189061296.1">
    <property type="nucleotide sequence ID" value="NZ_BMMK01000038.1"/>
</dbReference>
<dbReference type="AlphaFoldDB" id="A0A8J3CH93"/>
<dbReference type="InterPro" id="IPR009319">
    <property type="entry name" value="Phage_A118_VSP1"/>
</dbReference>
<dbReference type="EMBL" id="BMMK01000038">
    <property type="protein sequence ID" value="GGM77035.1"/>
    <property type="molecule type" value="Genomic_DNA"/>
</dbReference>
<sequence length="374" mass="41417">MPVDRSLAEDLATHLVRIYTTAQSMLALELGRRLADGLDAPDWAGQKLAQIGLLRSFAERFVQLLDSEMRDEVEQAIALAYHRGGQAALDELGRLAGGTARELGEIREALPGTEAIQRLAWSLSSTLQGTHVRILRWQLDAYRQVIAETVATGTLMGTESRLRTAQRAWDRLLSRGITGFVDRAGRRWELASYVEMATRTATAQAAVQGHLDRLGGAGLDLVIVSNAPQECRRCRDWEGRVLSRNGPDGRRTIQVEHTTQDRTIRVEVAGTVAEGVRSGLLHPNCRHSLSAYLPGVTKAPTHTADPEGDKARQRLRALERKVREAKLKAAAALNPTAKRRHEAQVRALQTQIRVHVEATGLHRQRHREQVGLAR</sequence>
<evidence type="ECO:0008006" key="3">
    <source>
        <dbReference type="Google" id="ProtNLM"/>
    </source>
</evidence>
<dbReference type="Pfam" id="PF06152">
    <property type="entry name" value="Phage_min_cap2"/>
    <property type="match status" value="1"/>
</dbReference>
<proteinExistence type="predicted"/>
<organism evidence="1 2">
    <name type="scientific">Longimycelium tulufanense</name>
    <dbReference type="NCBI Taxonomy" id="907463"/>
    <lineage>
        <taxon>Bacteria</taxon>
        <taxon>Bacillati</taxon>
        <taxon>Actinomycetota</taxon>
        <taxon>Actinomycetes</taxon>
        <taxon>Pseudonocardiales</taxon>
        <taxon>Pseudonocardiaceae</taxon>
        <taxon>Longimycelium</taxon>
    </lineage>
</organism>
<protein>
    <recommendedName>
        <fullName evidence="3">Minor capsid protein</fullName>
    </recommendedName>
</protein>
<keyword evidence="2" id="KW-1185">Reference proteome</keyword>
<reference evidence="1" key="2">
    <citation type="submission" date="2020-09" db="EMBL/GenBank/DDBJ databases">
        <authorList>
            <person name="Sun Q."/>
            <person name="Zhou Y."/>
        </authorList>
    </citation>
    <scope>NUCLEOTIDE SEQUENCE</scope>
    <source>
        <strain evidence="1">CGMCC 4.5737</strain>
    </source>
</reference>
<comment type="caution">
    <text evidence="1">The sequence shown here is derived from an EMBL/GenBank/DDBJ whole genome shotgun (WGS) entry which is preliminary data.</text>
</comment>
<dbReference type="GO" id="GO:0005198">
    <property type="term" value="F:structural molecule activity"/>
    <property type="evidence" value="ECO:0007669"/>
    <property type="project" value="InterPro"/>
</dbReference>
<name>A0A8J3CH93_9PSEU</name>
<reference evidence="1" key="1">
    <citation type="journal article" date="2014" name="Int. J. Syst. Evol. Microbiol.">
        <title>Complete genome sequence of Corynebacterium casei LMG S-19264T (=DSM 44701T), isolated from a smear-ripened cheese.</title>
        <authorList>
            <consortium name="US DOE Joint Genome Institute (JGI-PGF)"/>
            <person name="Walter F."/>
            <person name="Albersmeier A."/>
            <person name="Kalinowski J."/>
            <person name="Ruckert C."/>
        </authorList>
    </citation>
    <scope>NUCLEOTIDE SEQUENCE</scope>
    <source>
        <strain evidence="1">CGMCC 4.5737</strain>
    </source>
</reference>
<evidence type="ECO:0000313" key="2">
    <source>
        <dbReference type="Proteomes" id="UP000637578"/>
    </source>
</evidence>
<evidence type="ECO:0000313" key="1">
    <source>
        <dbReference type="EMBL" id="GGM77035.1"/>
    </source>
</evidence>
<accession>A0A8J3CH93</accession>
<gene>
    <name evidence="1" type="ORF">GCM10012275_54600</name>
</gene>
<dbReference type="Proteomes" id="UP000637578">
    <property type="component" value="Unassembled WGS sequence"/>
</dbReference>